<dbReference type="PANTHER" id="PTHR48004">
    <property type="entry name" value="OS01G0149700 PROTEIN"/>
    <property type="match status" value="1"/>
</dbReference>
<dbReference type="InterPro" id="IPR001611">
    <property type="entry name" value="Leu-rich_rpt"/>
</dbReference>
<dbReference type="InterPro" id="IPR032675">
    <property type="entry name" value="LRR_dom_sf"/>
</dbReference>
<sequence length="645" mass="71962">MNSVNLNKAANWAQVINKLPSLIELHLSSCNLNSNIDIANNMTNSLAILDLSGSIPTTSNTTKLRHFDLYGNFFNSTIPEWLYTCKELEFVSLGSNQLHGTISNVIANLTPALSYNKLSGKIPREIGHLCKMQSLDLFENKLAGEISDSFGNMSDCFLGGLEFVNLSYNQLSGHLNHQFGEFKSLRTLFLTNNSLSGIIPNNIGNLSSLEALYLDSNKLTGNLPESSRILSWLETQKNNMIDLDLSNTGIVGHLPNWVGNMRYRNLSHNQLHGKIRIINGPESFYQAGRNHLNGELPEDCLMKWPALTMLNLGNNNLSGTIPNSIGVLANLRSLNLYGNNFSGHIPFSMQNCTQLMKIDLADNNLDGNIPTWMGSLSNLLFLILRANKLSGEITSTICQLNSLRIVDLSDNKVSRTIPRCINNFTAMTTTTKDLHDLILRYSAYSTFLESASITTKGSELHYDTILRLVTNIDISKNNLSGDIPKEITSLVELRSLNLSGNHLIGLIPDSIGNMKQLESLDFSRNSLPGKIPESTQLLGFNESSFTGNHLCGPPLTSNCKNDGKSSGPTHKLEDQNQEDDKSEIKWVYVFLSLGYAVGLSAFFTTWILKKSWREAFYESLDNMWDNVYMYFYVKWTRLTRALGRN</sequence>
<reference evidence="4 5" key="1">
    <citation type="journal article" date="2021" name="Comput. Struct. Biotechnol. J.">
        <title>De novo genome assembly of the potent medicinal plant Rehmannia glutinosa using nanopore technology.</title>
        <authorList>
            <person name="Ma L."/>
            <person name="Dong C."/>
            <person name="Song C."/>
            <person name="Wang X."/>
            <person name="Zheng X."/>
            <person name="Niu Y."/>
            <person name="Chen S."/>
            <person name="Feng W."/>
        </authorList>
    </citation>
    <scope>NUCLEOTIDE SEQUENCE [LARGE SCALE GENOMIC DNA]</scope>
    <source>
        <strain evidence="4">DH-2019</strain>
    </source>
</reference>
<dbReference type="Pfam" id="PF13855">
    <property type="entry name" value="LRR_8"/>
    <property type="match status" value="2"/>
</dbReference>
<protein>
    <submittedName>
        <fullName evidence="4">Uncharacterized protein</fullName>
    </submittedName>
</protein>
<accession>A0ABR0UL07</accession>
<proteinExistence type="predicted"/>
<dbReference type="Pfam" id="PF00560">
    <property type="entry name" value="LRR_1"/>
    <property type="match status" value="6"/>
</dbReference>
<dbReference type="SMART" id="SM00369">
    <property type="entry name" value="LRR_TYP"/>
    <property type="match status" value="7"/>
</dbReference>
<dbReference type="Proteomes" id="UP001318860">
    <property type="component" value="Unassembled WGS sequence"/>
</dbReference>
<keyword evidence="5" id="KW-1185">Reference proteome</keyword>
<keyword evidence="1" id="KW-0433">Leucine-rich repeat</keyword>
<dbReference type="PANTHER" id="PTHR48004:SF58">
    <property type="entry name" value="OS01G0162200 PROTEIN"/>
    <property type="match status" value="1"/>
</dbReference>
<gene>
    <name evidence="4" type="ORF">DH2020_043565</name>
</gene>
<dbReference type="SUPFAM" id="SSF52058">
    <property type="entry name" value="L domain-like"/>
    <property type="match status" value="1"/>
</dbReference>
<feature type="transmembrane region" description="Helical" evidence="3">
    <location>
        <begin position="586"/>
        <end position="608"/>
    </location>
</feature>
<organism evidence="4 5">
    <name type="scientific">Rehmannia glutinosa</name>
    <name type="common">Chinese foxglove</name>
    <dbReference type="NCBI Taxonomy" id="99300"/>
    <lineage>
        <taxon>Eukaryota</taxon>
        <taxon>Viridiplantae</taxon>
        <taxon>Streptophyta</taxon>
        <taxon>Embryophyta</taxon>
        <taxon>Tracheophyta</taxon>
        <taxon>Spermatophyta</taxon>
        <taxon>Magnoliopsida</taxon>
        <taxon>eudicotyledons</taxon>
        <taxon>Gunneridae</taxon>
        <taxon>Pentapetalae</taxon>
        <taxon>asterids</taxon>
        <taxon>lamiids</taxon>
        <taxon>Lamiales</taxon>
        <taxon>Orobanchaceae</taxon>
        <taxon>Rehmannieae</taxon>
        <taxon>Rehmannia</taxon>
    </lineage>
</organism>
<dbReference type="Gene3D" id="3.80.10.10">
    <property type="entry name" value="Ribonuclease Inhibitor"/>
    <property type="match status" value="2"/>
</dbReference>
<name>A0ABR0UL07_REHGL</name>
<evidence type="ECO:0000256" key="2">
    <source>
        <dbReference type="ARBA" id="ARBA00022737"/>
    </source>
</evidence>
<evidence type="ECO:0000256" key="1">
    <source>
        <dbReference type="ARBA" id="ARBA00022614"/>
    </source>
</evidence>
<evidence type="ECO:0000313" key="4">
    <source>
        <dbReference type="EMBL" id="KAK6122696.1"/>
    </source>
</evidence>
<keyword evidence="3" id="KW-0812">Transmembrane</keyword>
<keyword evidence="3" id="KW-0472">Membrane</keyword>
<evidence type="ECO:0000313" key="5">
    <source>
        <dbReference type="Proteomes" id="UP001318860"/>
    </source>
</evidence>
<dbReference type="InterPro" id="IPR052941">
    <property type="entry name" value="StomDev_PlantInt_Reg"/>
</dbReference>
<dbReference type="InterPro" id="IPR003591">
    <property type="entry name" value="Leu-rich_rpt_typical-subtyp"/>
</dbReference>
<comment type="caution">
    <text evidence="4">The sequence shown here is derived from an EMBL/GenBank/DDBJ whole genome shotgun (WGS) entry which is preliminary data.</text>
</comment>
<keyword evidence="2" id="KW-0677">Repeat</keyword>
<evidence type="ECO:0000256" key="3">
    <source>
        <dbReference type="SAM" id="Phobius"/>
    </source>
</evidence>
<dbReference type="EMBL" id="JABTTQ020002659">
    <property type="protein sequence ID" value="KAK6122696.1"/>
    <property type="molecule type" value="Genomic_DNA"/>
</dbReference>
<keyword evidence="3" id="KW-1133">Transmembrane helix</keyword>